<comment type="caution">
    <text evidence="20">The sequence shown here is derived from an EMBL/GenBank/DDBJ whole genome shotgun (WGS) entry which is preliminary data.</text>
</comment>
<keyword evidence="15 16" id="KW-0739">Sodium transport</keyword>
<sequence length="257" mass="27985">MRYNKDSVPGTFLFIACLCIFCSLMITGTAAGLKERAKAKELARMKHSVLMAAGFGDHRGGDIDGLFERRIQPQIINLDRGEVNGEIDPMTFDPNMAAANPQTSSKPKKDSARIGRRADQGRAFTILDEAGNFDGVVLPFHGKGLWSVIFGYIALEEDLSTIRGLYVYEHGETPGIGDFLDDPAWQSQWQGKQLYNDSGKVVISVVRGGAKPGDLYGVDGISGATMSGRGVERAVQFWVGNEGFGPYLQQLSEMNKG</sequence>
<dbReference type="Proteomes" id="UP001501600">
    <property type="component" value="Unassembled WGS sequence"/>
</dbReference>
<evidence type="ECO:0000256" key="14">
    <source>
        <dbReference type="ARBA" id="ARBA00023136"/>
    </source>
</evidence>
<keyword evidence="11 16" id="KW-0915">Sodium</keyword>
<keyword evidence="7 16" id="KW-0812">Transmembrane</keyword>
<dbReference type="NCBIfam" id="TIGR01938">
    <property type="entry name" value="nqrC"/>
    <property type="match status" value="1"/>
</dbReference>
<evidence type="ECO:0000256" key="3">
    <source>
        <dbReference type="ARBA" id="ARBA00022519"/>
    </source>
</evidence>
<feature type="domain" description="FMN-binding" evidence="19">
    <location>
        <begin position="144"/>
        <end position="242"/>
    </location>
</feature>
<comment type="function">
    <text evidence="16">NQR complex catalyzes the reduction of ubiquinone-1 to ubiquinol by two successive reactions, coupled with the transport of Na(+) ions from the cytoplasm to the periplasm. NqrA to NqrE are probably involved in the second step, the conversion of ubisemiquinone to ubiquinol.</text>
</comment>
<evidence type="ECO:0000256" key="2">
    <source>
        <dbReference type="ARBA" id="ARBA00022475"/>
    </source>
</evidence>
<evidence type="ECO:0000256" key="1">
    <source>
        <dbReference type="ARBA" id="ARBA00022448"/>
    </source>
</evidence>
<evidence type="ECO:0000256" key="8">
    <source>
        <dbReference type="ARBA" id="ARBA00022967"/>
    </source>
</evidence>
<dbReference type="RefSeq" id="WP_345317878.1">
    <property type="nucleotide sequence ID" value="NZ_BAABLF010000030.1"/>
</dbReference>
<comment type="cofactor">
    <cofactor evidence="16 17">
        <name>FMN</name>
        <dbReference type="ChEBI" id="CHEBI:58210"/>
    </cofactor>
</comment>
<keyword evidence="13 16" id="KW-0830">Ubiquinone</keyword>
<dbReference type="PANTHER" id="PTHR37838:SF1">
    <property type="entry name" value="NA(+)-TRANSLOCATING NADH-QUINONE REDUCTASE SUBUNIT C"/>
    <property type="match status" value="1"/>
</dbReference>
<keyword evidence="2 16" id="KW-1003">Cell membrane</keyword>
<comment type="subunit">
    <text evidence="16 17">Composed of six subunits; NqrA, NqrB, NqrC, NqrD, NqrE and NqrF.</text>
</comment>
<evidence type="ECO:0000256" key="7">
    <source>
        <dbReference type="ARBA" id="ARBA00022692"/>
    </source>
</evidence>
<name>A0ABP9SH38_9GAMM</name>
<dbReference type="HAMAP" id="MF_00427">
    <property type="entry name" value="NqrC"/>
    <property type="match status" value="1"/>
</dbReference>
<evidence type="ECO:0000256" key="4">
    <source>
        <dbReference type="ARBA" id="ARBA00022553"/>
    </source>
</evidence>
<dbReference type="PROSITE" id="PS51257">
    <property type="entry name" value="PROKAR_LIPOPROTEIN"/>
    <property type="match status" value="1"/>
</dbReference>
<gene>
    <name evidence="16" type="primary">nqrC</name>
    <name evidence="20" type="ORF">GCM10025772_28820</name>
</gene>
<keyword evidence="1 16" id="KW-0813">Transport</keyword>
<feature type="transmembrane region" description="Helical" evidence="16">
    <location>
        <begin position="12"/>
        <end position="33"/>
    </location>
</feature>
<keyword evidence="10 16" id="KW-0520">NAD</keyword>
<evidence type="ECO:0000313" key="21">
    <source>
        <dbReference type="Proteomes" id="UP001501600"/>
    </source>
</evidence>
<evidence type="ECO:0000256" key="9">
    <source>
        <dbReference type="ARBA" id="ARBA00022989"/>
    </source>
</evidence>
<dbReference type="EC" id="7.2.1.1" evidence="16 17"/>
<evidence type="ECO:0000256" key="12">
    <source>
        <dbReference type="ARBA" id="ARBA00023065"/>
    </source>
</evidence>
<evidence type="ECO:0000256" key="16">
    <source>
        <dbReference type="HAMAP-Rule" id="MF_00427"/>
    </source>
</evidence>
<dbReference type="EMBL" id="BAABLF010000030">
    <property type="protein sequence ID" value="GAA5194865.1"/>
    <property type="molecule type" value="Genomic_DNA"/>
</dbReference>
<evidence type="ECO:0000256" key="5">
    <source>
        <dbReference type="ARBA" id="ARBA00022630"/>
    </source>
</evidence>
<comment type="catalytic activity">
    <reaction evidence="16 17">
        <text>a ubiquinone + n Na(+)(in) + NADH + H(+) = a ubiquinol + n Na(+)(out) + NAD(+)</text>
        <dbReference type="Rhea" id="RHEA:47748"/>
        <dbReference type="Rhea" id="RHEA-COMP:9565"/>
        <dbReference type="Rhea" id="RHEA-COMP:9566"/>
        <dbReference type="ChEBI" id="CHEBI:15378"/>
        <dbReference type="ChEBI" id="CHEBI:16389"/>
        <dbReference type="ChEBI" id="CHEBI:17976"/>
        <dbReference type="ChEBI" id="CHEBI:29101"/>
        <dbReference type="ChEBI" id="CHEBI:57540"/>
        <dbReference type="ChEBI" id="CHEBI:57945"/>
        <dbReference type="EC" id="7.2.1.1"/>
    </reaction>
</comment>
<keyword evidence="14 16" id="KW-0472">Membrane</keyword>
<keyword evidence="3" id="KW-0997">Cell inner membrane</keyword>
<comment type="subcellular location">
    <subcellularLocation>
        <location evidence="16">Cell membrane</location>
        <topology evidence="16">Single-pass membrane protein</topology>
    </subcellularLocation>
</comment>
<feature type="modified residue" description="FMN phosphoryl threonine" evidence="16">
    <location>
        <position position="225"/>
    </location>
</feature>
<dbReference type="PANTHER" id="PTHR37838">
    <property type="entry name" value="NA(+)-TRANSLOCATING NADH-QUINONE REDUCTASE SUBUNIT C"/>
    <property type="match status" value="1"/>
</dbReference>
<protein>
    <recommendedName>
        <fullName evidence="16 17">Na(+)-translocating NADH-quinone reductase subunit C</fullName>
        <shortName evidence="16 17">Na(+)-NQR subunit C</shortName>
        <shortName evidence="16 17">Na(+)-translocating NQR subunit C</shortName>
        <ecNumber evidence="16 17">7.2.1.1</ecNumber>
    </recommendedName>
    <alternativeName>
        <fullName evidence="16 17">NQR complex subunit C</fullName>
    </alternativeName>
    <alternativeName>
        <fullName evidence="16 17">NQR-1 subunit C</fullName>
    </alternativeName>
</protein>
<keyword evidence="6 16" id="KW-0288">FMN</keyword>
<comment type="similarity">
    <text evidence="16 17">Belongs to the NqrC family.</text>
</comment>
<keyword evidence="12 16" id="KW-0406">Ion transport</keyword>
<keyword evidence="21" id="KW-1185">Reference proteome</keyword>
<evidence type="ECO:0000256" key="10">
    <source>
        <dbReference type="ARBA" id="ARBA00023027"/>
    </source>
</evidence>
<evidence type="ECO:0000256" key="17">
    <source>
        <dbReference type="PIRNR" id="PIRNR009437"/>
    </source>
</evidence>
<dbReference type="Pfam" id="PF04205">
    <property type="entry name" value="FMN_bind"/>
    <property type="match status" value="1"/>
</dbReference>
<feature type="region of interest" description="Disordered" evidence="18">
    <location>
        <begin position="94"/>
        <end position="115"/>
    </location>
</feature>
<evidence type="ECO:0000259" key="19">
    <source>
        <dbReference type="SMART" id="SM00900"/>
    </source>
</evidence>
<keyword evidence="9 16" id="KW-1133">Transmembrane helix</keyword>
<evidence type="ECO:0000313" key="20">
    <source>
        <dbReference type="EMBL" id="GAA5194865.1"/>
    </source>
</evidence>
<evidence type="ECO:0000256" key="18">
    <source>
        <dbReference type="SAM" id="MobiDB-lite"/>
    </source>
</evidence>
<comment type="caution">
    <text evidence="16">Lacks conserved residue(s) required for the propagation of feature annotation.</text>
</comment>
<evidence type="ECO:0000256" key="15">
    <source>
        <dbReference type="ARBA" id="ARBA00023201"/>
    </source>
</evidence>
<proteinExistence type="inferred from homology"/>
<evidence type="ECO:0000256" key="11">
    <source>
        <dbReference type="ARBA" id="ARBA00023053"/>
    </source>
</evidence>
<dbReference type="InterPro" id="IPR010204">
    <property type="entry name" value="NqrC"/>
</dbReference>
<reference evidence="21" key="1">
    <citation type="journal article" date="2019" name="Int. J. Syst. Evol. Microbiol.">
        <title>The Global Catalogue of Microorganisms (GCM) 10K type strain sequencing project: providing services to taxonomists for standard genome sequencing and annotation.</title>
        <authorList>
            <consortium name="The Broad Institute Genomics Platform"/>
            <consortium name="The Broad Institute Genome Sequencing Center for Infectious Disease"/>
            <person name="Wu L."/>
            <person name="Ma J."/>
        </authorList>
    </citation>
    <scope>NUCLEOTIDE SEQUENCE [LARGE SCALE GENOMIC DNA]</scope>
    <source>
        <strain evidence="21">JCM 18720</strain>
    </source>
</reference>
<keyword evidence="8 16" id="KW-1278">Translocase</keyword>
<dbReference type="PIRSF" id="PIRSF009437">
    <property type="entry name" value="NQR-1_subunit_C"/>
    <property type="match status" value="1"/>
</dbReference>
<evidence type="ECO:0000256" key="13">
    <source>
        <dbReference type="ARBA" id="ARBA00023075"/>
    </source>
</evidence>
<evidence type="ECO:0000256" key="6">
    <source>
        <dbReference type="ARBA" id="ARBA00022643"/>
    </source>
</evidence>
<keyword evidence="5 16" id="KW-0285">Flavoprotein</keyword>
<dbReference type="InterPro" id="IPR007329">
    <property type="entry name" value="FMN-bd"/>
</dbReference>
<accession>A0ABP9SH38</accession>
<dbReference type="SMART" id="SM00900">
    <property type="entry name" value="FMN_bind"/>
    <property type="match status" value="1"/>
</dbReference>
<organism evidence="20 21">
    <name type="scientific">Ferrimonas gelatinilytica</name>
    <dbReference type="NCBI Taxonomy" id="1255257"/>
    <lineage>
        <taxon>Bacteria</taxon>
        <taxon>Pseudomonadati</taxon>
        <taxon>Pseudomonadota</taxon>
        <taxon>Gammaproteobacteria</taxon>
        <taxon>Alteromonadales</taxon>
        <taxon>Ferrimonadaceae</taxon>
        <taxon>Ferrimonas</taxon>
    </lineage>
</organism>
<keyword evidence="4 16" id="KW-0597">Phosphoprotein</keyword>